<organism evidence="1 2">
    <name type="scientific">Cinchona calisaya</name>
    <dbReference type="NCBI Taxonomy" id="153742"/>
    <lineage>
        <taxon>Eukaryota</taxon>
        <taxon>Viridiplantae</taxon>
        <taxon>Streptophyta</taxon>
        <taxon>Embryophyta</taxon>
        <taxon>Tracheophyta</taxon>
        <taxon>Spermatophyta</taxon>
        <taxon>Magnoliopsida</taxon>
        <taxon>eudicotyledons</taxon>
        <taxon>Gunneridae</taxon>
        <taxon>Pentapetalae</taxon>
        <taxon>asterids</taxon>
        <taxon>lamiids</taxon>
        <taxon>Gentianales</taxon>
        <taxon>Rubiaceae</taxon>
        <taxon>Cinchonoideae</taxon>
        <taxon>Cinchoneae</taxon>
        <taxon>Cinchona</taxon>
    </lineage>
</organism>
<protein>
    <recommendedName>
        <fullName evidence="3">Transposase</fullName>
    </recommendedName>
</protein>
<reference evidence="1 2" key="1">
    <citation type="submission" date="2024-11" db="EMBL/GenBank/DDBJ databases">
        <title>A near-complete genome assembly of Cinchona calisaya.</title>
        <authorList>
            <person name="Lian D.C."/>
            <person name="Zhao X.W."/>
            <person name="Wei L."/>
        </authorList>
    </citation>
    <scope>NUCLEOTIDE SEQUENCE [LARGE SCALE GENOMIC DNA]</scope>
    <source>
        <tissue evidence="1">Nenye</tissue>
    </source>
</reference>
<evidence type="ECO:0000313" key="1">
    <source>
        <dbReference type="EMBL" id="KAL3502759.1"/>
    </source>
</evidence>
<evidence type="ECO:0000313" key="2">
    <source>
        <dbReference type="Proteomes" id="UP001630127"/>
    </source>
</evidence>
<comment type="caution">
    <text evidence="1">The sequence shown here is derived from an EMBL/GenBank/DDBJ whole genome shotgun (WGS) entry which is preliminary data.</text>
</comment>
<dbReference type="AlphaFoldDB" id="A0ABD2Y9U2"/>
<gene>
    <name evidence="1" type="ORF">ACH5RR_037208</name>
</gene>
<accession>A0ABD2Y9U2</accession>
<evidence type="ECO:0008006" key="3">
    <source>
        <dbReference type="Google" id="ProtNLM"/>
    </source>
</evidence>
<dbReference type="Proteomes" id="UP001630127">
    <property type="component" value="Unassembled WGS sequence"/>
</dbReference>
<dbReference type="EMBL" id="JBJUIK010000015">
    <property type="protein sequence ID" value="KAL3502759.1"/>
    <property type="molecule type" value="Genomic_DNA"/>
</dbReference>
<proteinExistence type="predicted"/>
<sequence>MRSAILGSLKEIAQKAKEKIGDFEKENPFGHFMIEYDGDEVQEVPHLQARRVSFNEVETSAGKGKRKANIGMNACFKDGRDSSQPTIKAFNSPFYQNAIDYIVATGHGYKGPSYHAIKGSSFIKSVDASDIKTNAQNLCNLFAEIFEIVGPRTNHQKKSYDPIDYESIDKTEFWVVEEEPNGELDYDELEAELEELPIDDIVECSNSQKAGDDEDDDKIGEDVDLELFQCRGFGLTDKDDEWLN</sequence>
<name>A0ABD2Y9U2_9GENT</name>
<keyword evidence="2" id="KW-1185">Reference proteome</keyword>